<evidence type="ECO:0000256" key="1">
    <source>
        <dbReference type="SAM" id="SignalP"/>
    </source>
</evidence>
<reference evidence="2 3" key="1">
    <citation type="submission" date="2021-11" db="EMBL/GenBank/DDBJ databases">
        <authorList>
            <person name="Lee D.-H."/>
            <person name="Kim S.-B."/>
        </authorList>
    </citation>
    <scope>NUCLEOTIDE SEQUENCE [LARGE SCALE GENOMIC DNA]</scope>
    <source>
        <strain evidence="2 3">KCTC 52223</strain>
    </source>
</reference>
<evidence type="ECO:0000313" key="3">
    <source>
        <dbReference type="Proteomes" id="UP001198862"/>
    </source>
</evidence>
<protein>
    <submittedName>
        <fullName evidence="2">Helix-hairpin-helix domain-containing protein</fullName>
    </submittedName>
</protein>
<sequence length="117" mass="12161">MSFKVILATVAALLGSVAIISPAAAQGARPASPAAPATAGQIDINSASRDDLMSLDGIGEVRADAIIRARPFKAKTELVERRLIPEAVYEKIADKVMARPPAAPAPARPAQPAPRRT</sequence>
<evidence type="ECO:0000313" key="2">
    <source>
        <dbReference type="EMBL" id="MCC8429086.1"/>
    </source>
</evidence>
<dbReference type="Gene3D" id="1.10.150.320">
    <property type="entry name" value="Photosystem II 12 kDa extrinsic protein"/>
    <property type="match status" value="1"/>
</dbReference>
<keyword evidence="3" id="KW-1185">Reference proteome</keyword>
<accession>A0ABS8KSQ0</accession>
<feature type="signal peptide" evidence="1">
    <location>
        <begin position="1"/>
        <end position="25"/>
    </location>
</feature>
<dbReference type="EMBL" id="JAJISD010000003">
    <property type="protein sequence ID" value="MCC8429086.1"/>
    <property type="molecule type" value="Genomic_DNA"/>
</dbReference>
<comment type="caution">
    <text evidence="2">The sequence shown here is derived from an EMBL/GenBank/DDBJ whole genome shotgun (WGS) entry which is preliminary data.</text>
</comment>
<proteinExistence type="predicted"/>
<organism evidence="2 3">
    <name type="scientific">Reyranella aquatilis</name>
    <dbReference type="NCBI Taxonomy" id="2035356"/>
    <lineage>
        <taxon>Bacteria</taxon>
        <taxon>Pseudomonadati</taxon>
        <taxon>Pseudomonadota</taxon>
        <taxon>Alphaproteobacteria</taxon>
        <taxon>Hyphomicrobiales</taxon>
        <taxon>Reyranellaceae</taxon>
        <taxon>Reyranella</taxon>
    </lineage>
</organism>
<dbReference type="RefSeq" id="WP_230550301.1">
    <property type="nucleotide sequence ID" value="NZ_JAJISD010000003.1"/>
</dbReference>
<dbReference type="SUPFAM" id="SSF81585">
    <property type="entry name" value="PsbU/PolX domain-like"/>
    <property type="match status" value="1"/>
</dbReference>
<gene>
    <name evidence="2" type="ORF">LJ725_08920</name>
</gene>
<name>A0ABS8KSQ0_9HYPH</name>
<dbReference type="Proteomes" id="UP001198862">
    <property type="component" value="Unassembled WGS sequence"/>
</dbReference>
<feature type="chain" id="PRO_5045487807" evidence="1">
    <location>
        <begin position="26"/>
        <end position="117"/>
    </location>
</feature>
<keyword evidence="1" id="KW-0732">Signal</keyword>
<dbReference type="Pfam" id="PF12836">
    <property type="entry name" value="HHH_3"/>
    <property type="match status" value="1"/>
</dbReference>